<reference evidence="8 9" key="1">
    <citation type="journal article" date="2021" name="Sci. Rep.">
        <title>The distribution of antibiotic resistance genes in chicken gut microbiota commensals.</title>
        <authorList>
            <person name="Juricova H."/>
            <person name="Matiasovicova J."/>
            <person name="Kubasova T."/>
            <person name="Cejkova D."/>
            <person name="Rychlik I."/>
        </authorList>
    </citation>
    <scope>NUCLEOTIDE SEQUENCE [LARGE SCALE GENOMIC DNA]</scope>
    <source>
        <strain evidence="8 9">An801</strain>
    </source>
</reference>
<keyword evidence="5" id="KW-0378">Hydrolase</keyword>
<dbReference type="InterPro" id="IPR055235">
    <property type="entry name" value="ASD1_cat"/>
</dbReference>
<evidence type="ECO:0000256" key="5">
    <source>
        <dbReference type="ARBA" id="ARBA00022801"/>
    </source>
</evidence>
<dbReference type="Pfam" id="PF06964">
    <property type="entry name" value="Alpha-L-AF_C"/>
    <property type="match status" value="1"/>
</dbReference>
<sequence length="828" mass="92916">MKHLTHLAALCACLTSLPVAAHVQEVMNEPDSVYLFSYATVNDAGRSGLKLAWSPDTERWFSIGNGYGYVKCDYGAWGAEKRMFNPHLTRDEKGLWHCAWQLNESGKEWGQATSPDLMKWNPQSYYLQSPGEGTGIQGSETRKKAVVEGVVEQGYMQKVAWEEVDRLLKFVDYRAYRDQLHNERTEQDAQRFAGLAPVSLQLTVRPEEARPISDKLIGIFFEDINYGADGGLYAELVQNRDFEYTPKEGSAQGWDHGYAWSVWENGKSSAIQVATEHPLHANNPHYVVWQAKPGSSLRNTGFDGITLKKGEKYDFSLFASMPEGSKGGKVVVRLLDAQGKEVAQASVKVKAGDWKKQTAVLTAQADVEAAVLSLEPELTGELHLDMISLFPQKTFKGHKNGLRADLAQTLADLHPRFMRFPGGCVAHGNGIDNIYRWKNSVGPLEARKPMRNLWGYHQTLGLGYFEYFQFCEDIGAEPLPVLAAGVPCQNSACIPGKLLSGGQQGGIPMEEMDAYVQDILDLIEYANGDPKKNKWAKMRAEAGHPKPFNLKYIGIGNEDLITPIFEERFEMIFKAIKEKYPEITVIGTVGPFYEGTDYEAGWKFASRLQVPMVDEHYYNTPGWFINNQDYYDRYDRSKPKVYLGEYAAHLPSRPNNIETALAEALYLTSVERNGDIVSMTSYAPLLAKEGHTQWNPDLIYFNNKEVKPTVGYYTQQLYGQNSGDTYLPADRKIDNSRQDVQRRIGTSVVRDSKTGDVIVKLVNLLPVPVKTQLNGLTQEEGQVTLQVLSGTPTDQQARPVKKEISLKDLSQYEMPAYSLSVIRIHLPK</sequence>
<dbReference type="PANTHER" id="PTHR31776:SF26">
    <property type="entry name" value="SECRETED ARABINOSIDASE"/>
    <property type="match status" value="1"/>
</dbReference>
<evidence type="ECO:0000313" key="9">
    <source>
        <dbReference type="Proteomes" id="UP000703295"/>
    </source>
</evidence>
<dbReference type="Pfam" id="PF22847">
    <property type="entry name" value="BT_3657-like_N"/>
    <property type="match status" value="1"/>
</dbReference>
<protein>
    <recommendedName>
        <fullName evidence="3">non-reducing end alpha-L-arabinofuranosidase</fullName>
        <ecNumber evidence="3">3.2.1.55</ecNumber>
    </recommendedName>
</protein>
<dbReference type="SMART" id="SM00813">
    <property type="entry name" value="Alpha-L-AF_C"/>
    <property type="match status" value="1"/>
</dbReference>
<keyword evidence="9" id="KW-1185">Reference proteome</keyword>
<dbReference type="Pfam" id="PF02018">
    <property type="entry name" value="CBM_4_9"/>
    <property type="match status" value="1"/>
</dbReference>
<evidence type="ECO:0000256" key="3">
    <source>
        <dbReference type="ARBA" id="ARBA00012670"/>
    </source>
</evidence>
<dbReference type="EC" id="3.2.1.55" evidence="3"/>
<dbReference type="Gene3D" id="3.20.20.80">
    <property type="entry name" value="Glycosidases"/>
    <property type="match status" value="1"/>
</dbReference>
<dbReference type="Pfam" id="PF22848">
    <property type="entry name" value="ASD1_dom"/>
    <property type="match status" value="1"/>
</dbReference>
<feature type="domain" description="Alpha-L-arabinofuranosidase C-terminal" evidence="7">
    <location>
        <begin position="644"/>
        <end position="818"/>
    </location>
</feature>
<evidence type="ECO:0000256" key="2">
    <source>
        <dbReference type="ARBA" id="ARBA00007186"/>
    </source>
</evidence>
<evidence type="ECO:0000256" key="1">
    <source>
        <dbReference type="ARBA" id="ARBA00001462"/>
    </source>
</evidence>
<dbReference type="InterPro" id="IPR055133">
    <property type="entry name" value="BT_3657-like_N"/>
</dbReference>
<evidence type="ECO:0000256" key="6">
    <source>
        <dbReference type="SAM" id="SignalP"/>
    </source>
</evidence>
<dbReference type="InterPro" id="IPR010720">
    <property type="entry name" value="Alpha-L-AF_C"/>
</dbReference>
<evidence type="ECO:0000256" key="4">
    <source>
        <dbReference type="ARBA" id="ARBA00022729"/>
    </source>
</evidence>
<gene>
    <name evidence="8" type="ORF">H6A31_02350</name>
</gene>
<dbReference type="SUPFAM" id="SSF75005">
    <property type="entry name" value="Arabinanase/levansucrase/invertase"/>
    <property type="match status" value="1"/>
</dbReference>
<evidence type="ECO:0000313" key="8">
    <source>
        <dbReference type="EMBL" id="MBM6757544.1"/>
    </source>
</evidence>
<organism evidence="8 9">
    <name type="scientific">Bacteroides mediterraneensis</name>
    <dbReference type="NCBI Taxonomy" id="1841856"/>
    <lineage>
        <taxon>Bacteria</taxon>
        <taxon>Pseudomonadati</taxon>
        <taxon>Bacteroidota</taxon>
        <taxon>Bacteroidia</taxon>
        <taxon>Bacteroidales</taxon>
        <taxon>Bacteroidaceae</taxon>
        <taxon>Bacteroides</taxon>
    </lineage>
</organism>
<name>A0ABS2ETG0_9BACE</name>
<dbReference type="InterPro" id="IPR023296">
    <property type="entry name" value="Glyco_hydro_beta-prop_sf"/>
</dbReference>
<dbReference type="Gene3D" id="2.60.120.260">
    <property type="entry name" value="Galactose-binding domain-like"/>
    <property type="match status" value="1"/>
</dbReference>
<keyword evidence="4 6" id="KW-0732">Signal</keyword>
<dbReference type="Proteomes" id="UP000703295">
    <property type="component" value="Unassembled WGS sequence"/>
</dbReference>
<dbReference type="EMBL" id="JACJJW010000004">
    <property type="protein sequence ID" value="MBM6757544.1"/>
    <property type="molecule type" value="Genomic_DNA"/>
</dbReference>
<proteinExistence type="inferred from homology"/>
<comment type="catalytic activity">
    <reaction evidence="1">
        <text>Hydrolysis of terminal non-reducing alpha-L-arabinofuranoside residues in alpha-L-arabinosides.</text>
        <dbReference type="EC" id="3.2.1.55"/>
    </reaction>
</comment>
<dbReference type="RefSeq" id="WP_204474374.1">
    <property type="nucleotide sequence ID" value="NZ_JACJJW010000004.1"/>
</dbReference>
<dbReference type="SUPFAM" id="SSF51445">
    <property type="entry name" value="(Trans)glycosidases"/>
    <property type="match status" value="1"/>
</dbReference>
<dbReference type="InterPro" id="IPR017853">
    <property type="entry name" value="GH"/>
</dbReference>
<dbReference type="InterPro" id="IPR003305">
    <property type="entry name" value="CenC_carb-bd"/>
</dbReference>
<comment type="similarity">
    <text evidence="2">Belongs to the glycosyl hydrolase 51 family.</text>
</comment>
<comment type="caution">
    <text evidence="8">The sequence shown here is derived from an EMBL/GenBank/DDBJ whole genome shotgun (WGS) entry which is preliminary data.</text>
</comment>
<dbReference type="PANTHER" id="PTHR31776">
    <property type="entry name" value="ALPHA-L-ARABINOFURANOSIDASE 1"/>
    <property type="match status" value="1"/>
</dbReference>
<evidence type="ECO:0000259" key="7">
    <source>
        <dbReference type="SMART" id="SM00813"/>
    </source>
</evidence>
<feature type="chain" id="PRO_5045362893" description="non-reducing end alpha-L-arabinofuranosidase" evidence="6">
    <location>
        <begin position="22"/>
        <end position="828"/>
    </location>
</feature>
<accession>A0ABS2ETG0</accession>
<feature type="signal peptide" evidence="6">
    <location>
        <begin position="1"/>
        <end position="21"/>
    </location>
</feature>
<dbReference type="InterPro" id="IPR051563">
    <property type="entry name" value="Glycosyl_Hydrolase_51"/>
</dbReference>